<evidence type="ECO:0000256" key="3">
    <source>
        <dbReference type="ARBA" id="ARBA00022763"/>
    </source>
</evidence>
<keyword evidence="6" id="KW-0456">Lyase</keyword>
<dbReference type="SUPFAM" id="SSF55945">
    <property type="entry name" value="TATA-box binding protein-like"/>
    <property type="match status" value="1"/>
</dbReference>
<evidence type="ECO:0000256" key="8">
    <source>
        <dbReference type="ARBA" id="ARBA00023295"/>
    </source>
</evidence>
<dbReference type="AlphaFoldDB" id="A0A9D9I1V3"/>
<evidence type="ECO:0000313" key="12">
    <source>
        <dbReference type="Proteomes" id="UP000823618"/>
    </source>
</evidence>
<keyword evidence="5" id="KW-0234">DNA repair</keyword>
<dbReference type="Gene3D" id="3.30.310.260">
    <property type="match status" value="1"/>
</dbReference>
<dbReference type="GO" id="GO:0006284">
    <property type="term" value="P:base-excision repair"/>
    <property type="evidence" value="ECO:0007669"/>
    <property type="project" value="InterPro"/>
</dbReference>
<dbReference type="Gene3D" id="1.10.340.30">
    <property type="entry name" value="Hypothetical protein, domain 2"/>
    <property type="match status" value="1"/>
</dbReference>
<evidence type="ECO:0000256" key="2">
    <source>
        <dbReference type="ARBA" id="ARBA00012720"/>
    </source>
</evidence>
<evidence type="ECO:0000256" key="5">
    <source>
        <dbReference type="ARBA" id="ARBA00023204"/>
    </source>
</evidence>
<keyword evidence="3" id="KW-0227">DNA damage</keyword>
<dbReference type="Pfam" id="PF07934">
    <property type="entry name" value="OGG_N"/>
    <property type="match status" value="1"/>
</dbReference>
<proteinExistence type="inferred from homology"/>
<dbReference type="GO" id="GO:0140078">
    <property type="term" value="F:class I DNA-(apurinic or apyrimidinic site) endonuclease activity"/>
    <property type="evidence" value="ECO:0007669"/>
    <property type="project" value="UniProtKB-EC"/>
</dbReference>
<keyword evidence="7" id="KW-0511">Multifunctional enzyme</keyword>
<keyword evidence="4" id="KW-0378">Hydrolase</keyword>
<dbReference type="InterPro" id="IPR023170">
    <property type="entry name" value="HhH_base_excis_C"/>
</dbReference>
<sequence>MITITKENFDIEQICHSGQCFRMEKVEENTYSVIAYGKYIEVTQEKGSNEITFSCDEEEFETIWKEYFDLDSDYSAYIAAIPKEDMYLTNAAKFGAGIRILRQEPWEMVISFIISQQNNIKRIRKCVETICQKYGEKKRNFKGEVYYDFPTVEQLSLATEEELRACNLGYRSKYLVKTSESILRKEVDLTALLSLTFEEAKKELLKLTGVGVKVADCICLFGLHHMDGFPIDTHIKQVLEAEYKDGFPFERYKGFAGVIQQYIFYYDLLVSKE</sequence>
<keyword evidence="8" id="KW-0326">Glycosidase</keyword>
<protein>
    <recommendedName>
        <fullName evidence="2">DNA-(apurinic or apyrimidinic site) lyase</fullName>
        <ecNumber evidence="2">4.2.99.18</ecNumber>
    </recommendedName>
</protein>
<dbReference type="EC" id="4.2.99.18" evidence="2"/>
<feature type="domain" description="HhH-GPD" evidence="10">
    <location>
        <begin position="114"/>
        <end position="268"/>
    </location>
</feature>
<evidence type="ECO:0000256" key="6">
    <source>
        <dbReference type="ARBA" id="ARBA00023239"/>
    </source>
</evidence>
<comment type="similarity">
    <text evidence="1">Belongs to the type-1 OGG1 family.</text>
</comment>
<evidence type="ECO:0000256" key="9">
    <source>
        <dbReference type="ARBA" id="ARBA00044632"/>
    </source>
</evidence>
<reference evidence="11" key="2">
    <citation type="journal article" date="2021" name="PeerJ">
        <title>Extensive microbial diversity within the chicken gut microbiome revealed by metagenomics and culture.</title>
        <authorList>
            <person name="Gilroy R."/>
            <person name="Ravi A."/>
            <person name="Getino M."/>
            <person name="Pursley I."/>
            <person name="Horton D.L."/>
            <person name="Alikhan N.F."/>
            <person name="Baker D."/>
            <person name="Gharbi K."/>
            <person name="Hall N."/>
            <person name="Watson M."/>
            <person name="Adriaenssens E.M."/>
            <person name="Foster-Nyarko E."/>
            <person name="Jarju S."/>
            <person name="Secka A."/>
            <person name="Antonio M."/>
            <person name="Oren A."/>
            <person name="Chaudhuri R.R."/>
            <person name="La Ragione R."/>
            <person name="Hildebrand F."/>
            <person name="Pallen M.J."/>
        </authorList>
    </citation>
    <scope>NUCLEOTIDE SEQUENCE</scope>
    <source>
        <strain evidence="11">E3-2379</strain>
    </source>
</reference>
<dbReference type="CDD" id="cd00056">
    <property type="entry name" value="ENDO3c"/>
    <property type="match status" value="1"/>
</dbReference>
<evidence type="ECO:0000313" key="11">
    <source>
        <dbReference type="EMBL" id="MBO8464110.1"/>
    </source>
</evidence>
<dbReference type="Pfam" id="PF00730">
    <property type="entry name" value="HhH-GPD"/>
    <property type="match status" value="1"/>
</dbReference>
<evidence type="ECO:0000256" key="7">
    <source>
        <dbReference type="ARBA" id="ARBA00023268"/>
    </source>
</evidence>
<dbReference type="PANTHER" id="PTHR10242">
    <property type="entry name" value="8-OXOGUANINE DNA GLYCOSYLASE"/>
    <property type="match status" value="1"/>
</dbReference>
<dbReference type="PANTHER" id="PTHR10242:SF2">
    <property type="entry name" value="N-GLYCOSYLASE_DNA LYASE"/>
    <property type="match status" value="1"/>
</dbReference>
<evidence type="ECO:0000259" key="10">
    <source>
        <dbReference type="SMART" id="SM00478"/>
    </source>
</evidence>
<name>A0A9D9I1V3_9FIRM</name>
<dbReference type="InterPro" id="IPR012904">
    <property type="entry name" value="OGG_N"/>
</dbReference>
<evidence type="ECO:0000256" key="4">
    <source>
        <dbReference type="ARBA" id="ARBA00022801"/>
    </source>
</evidence>
<dbReference type="InterPro" id="IPR052054">
    <property type="entry name" value="Oxidative_DNA_repair_enzyme"/>
</dbReference>
<dbReference type="GO" id="GO:0006289">
    <property type="term" value="P:nucleotide-excision repair"/>
    <property type="evidence" value="ECO:0007669"/>
    <property type="project" value="InterPro"/>
</dbReference>
<comment type="caution">
    <text evidence="11">The sequence shown here is derived from an EMBL/GenBank/DDBJ whole genome shotgun (WGS) entry which is preliminary data.</text>
</comment>
<dbReference type="SUPFAM" id="SSF48150">
    <property type="entry name" value="DNA-glycosylase"/>
    <property type="match status" value="1"/>
</dbReference>
<reference evidence="11" key="1">
    <citation type="submission" date="2020-10" db="EMBL/GenBank/DDBJ databases">
        <authorList>
            <person name="Gilroy R."/>
        </authorList>
    </citation>
    <scope>NUCLEOTIDE SEQUENCE</scope>
    <source>
        <strain evidence="11">E3-2379</strain>
    </source>
</reference>
<gene>
    <name evidence="11" type="ORF">IAC13_09285</name>
</gene>
<dbReference type="Gene3D" id="1.10.1670.10">
    <property type="entry name" value="Helix-hairpin-Helix base-excision DNA repair enzymes (C-terminal)"/>
    <property type="match status" value="1"/>
</dbReference>
<dbReference type="Proteomes" id="UP000823618">
    <property type="component" value="Unassembled WGS sequence"/>
</dbReference>
<organism evidence="11 12">
    <name type="scientific">Candidatus Scybalomonas excrementavium</name>
    <dbReference type="NCBI Taxonomy" id="2840943"/>
    <lineage>
        <taxon>Bacteria</taxon>
        <taxon>Bacillati</taxon>
        <taxon>Bacillota</taxon>
        <taxon>Clostridia</taxon>
        <taxon>Lachnospirales</taxon>
        <taxon>Lachnospiraceae</taxon>
        <taxon>Lachnospiraceae incertae sedis</taxon>
        <taxon>Candidatus Scybalomonas</taxon>
    </lineage>
</organism>
<dbReference type="InterPro" id="IPR003265">
    <property type="entry name" value="HhH-GPD_domain"/>
</dbReference>
<dbReference type="SMART" id="SM00478">
    <property type="entry name" value="ENDO3c"/>
    <property type="match status" value="1"/>
</dbReference>
<dbReference type="InterPro" id="IPR011257">
    <property type="entry name" value="DNA_glycosylase"/>
</dbReference>
<comment type="catalytic activity">
    <reaction evidence="9">
        <text>2'-deoxyribonucleotide-(2'-deoxyribose 5'-phosphate)-2'-deoxyribonucleotide-DNA = a 3'-end 2'-deoxyribonucleotide-(2,3-dehydro-2,3-deoxyribose 5'-phosphate)-DNA + a 5'-end 5'-phospho-2'-deoxyribonucleoside-DNA + H(+)</text>
        <dbReference type="Rhea" id="RHEA:66592"/>
        <dbReference type="Rhea" id="RHEA-COMP:13180"/>
        <dbReference type="Rhea" id="RHEA-COMP:16897"/>
        <dbReference type="Rhea" id="RHEA-COMP:17067"/>
        <dbReference type="ChEBI" id="CHEBI:15378"/>
        <dbReference type="ChEBI" id="CHEBI:136412"/>
        <dbReference type="ChEBI" id="CHEBI:157695"/>
        <dbReference type="ChEBI" id="CHEBI:167181"/>
        <dbReference type="EC" id="4.2.99.18"/>
    </reaction>
</comment>
<dbReference type="EMBL" id="JADIML010000264">
    <property type="protein sequence ID" value="MBO8464110.1"/>
    <property type="molecule type" value="Genomic_DNA"/>
</dbReference>
<evidence type="ECO:0000256" key="1">
    <source>
        <dbReference type="ARBA" id="ARBA00010679"/>
    </source>
</evidence>
<dbReference type="GO" id="GO:0008534">
    <property type="term" value="F:oxidized purine nucleobase lesion DNA N-glycosylase activity"/>
    <property type="evidence" value="ECO:0007669"/>
    <property type="project" value="InterPro"/>
</dbReference>
<dbReference type="GO" id="GO:0003684">
    <property type="term" value="F:damaged DNA binding"/>
    <property type="evidence" value="ECO:0007669"/>
    <property type="project" value="InterPro"/>
</dbReference>
<accession>A0A9D9I1V3</accession>